<reference evidence="8 9" key="1">
    <citation type="submission" date="2013-07" db="EMBL/GenBank/DDBJ databases">
        <authorList>
            <consortium name="DOE Joint Genome Institute"/>
            <person name="Eisen J."/>
            <person name="Huntemann M."/>
            <person name="Han J."/>
            <person name="Chen A."/>
            <person name="Kyrpides N."/>
            <person name="Mavromatis K."/>
            <person name="Markowitz V."/>
            <person name="Palaniappan K."/>
            <person name="Ivanova N."/>
            <person name="Schaumberg A."/>
            <person name="Pati A."/>
            <person name="Liolios K."/>
            <person name="Nordberg H.P."/>
            <person name="Cantor M.N."/>
            <person name="Hua S.X."/>
            <person name="Woyke T."/>
        </authorList>
    </citation>
    <scope>NUCLEOTIDE SEQUENCE [LARGE SCALE GENOMIC DNA]</scope>
    <source>
        <strain evidence="8 9">DSM 44712</strain>
    </source>
</reference>
<proteinExistence type="predicted"/>
<accession>A0A010ZT09</accession>
<dbReference type="PANTHER" id="PTHR43099:SF5">
    <property type="entry name" value="HLYC_CORC FAMILY TRANSPORTER"/>
    <property type="match status" value="1"/>
</dbReference>
<dbReference type="Pfam" id="PF01595">
    <property type="entry name" value="CNNM"/>
    <property type="match status" value="1"/>
</dbReference>
<evidence type="ECO:0000256" key="4">
    <source>
        <dbReference type="PROSITE-ProRule" id="PRU01193"/>
    </source>
</evidence>
<dbReference type="SUPFAM" id="SSF54631">
    <property type="entry name" value="CBS-domain pair"/>
    <property type="match status" value="1"/>
</dbReference>
<dbReference type="SMART" id="SM00116">
    <property type="entry name" value="CBS"/>
    <property type="match status" value="2"/>
</dbReference>
<evidence type="ECO:0000259" key="7">
    <source>
        <dbReference type="PROSITE" id="PS51846"/>
    </source>
</evidence>
<keyword evidence="2" id="KW-1003">Cell membrane</keyword>
<gene>
    <name evidence="8" type="ORF">CryarDRAFT_2939</name>
</gene>
<feature type="transmembrane region" description="Helical" evidence="5">
    <location>
        <begin position="99"/>
        <end position="119"/>
    </location>
</feature>
<dbReference type="GO" id="GO:0005886">
    <property type="term" value="C:plasma membrane"/>
    <property type="evidence" value="ECO:0007669"/>
    <property type="project" value="UniProtKB-SubCell"/>
</dbReference>
<dbReference type="AlphaFoldDB" id="A0A010ZT09"/>
<dbReference type="PANTHER" id="PTHR43099">
    <property type="entry name" value="UPF0053 PROTEIN YRKA"/>
    <property type="match status" value="1"/>
</dbReference>
<dbReference type="RefSeq" id="WP_035851264.1">
    <property type="nucleotide sequence ID" value="NZ_KK073874.1"/>
</dbReference>
<dbReference type="InterPro" id="IPR002550">
    <property type="entry name" value="CNNM"/>
</dbReference>
<evidence type="ECO:0000256" key="5">
    <source>
        <dbReference type="SAM" id="Phobius"/>
    </source>
</evidence>
<comment type="caution">
    <text evidence="8">The sequence shown here is derived from an EMBL/GenBank/DDBJ whole genome shotgun (WGS) entry which is preliminary data.</text>
</comment>
<dbReference type="PROSITE" id="PS51371">
    <property type="entry name" value="CBS"/>
    <property type="match status" value="1"/>
</dbReference>
<evidence type="ECO:0000313" key="8">
    <source>
        <dbReference type="EMBL" id="EXG81819.1"/>
    </source>
</evidence>
<feature type="transmembrane region" description="Helical" evidence="5">
    <location>
        <begin position="58"/>
        <end position="78"/>
    </location>
</feature>
<dbReference type="PROSITE" id="PS51846">
    <property type="entry name" value="CNNM"/>
    <property type="match status" value="1"/>
</dbReference>
<evidence type="ECO:0000256" key="2">
    <source>
        <dbReference type="ARBA" id="ARBA00022475"/>
    </source>
</evidence>
<name>A0A010ZT09_9ACTN</name>
<comment type="subcellular location">
    <subcellularLocation>
        <location evidence="1">Cell membrane</location>
        <topology evidence="1">Multi-pass membrane protein</topology>
    </subcellularLocation>
</comment>
<dbReference type="EMBL" id="JFBT01000001">
    <property type="protein sequence ID" value="EXG81819.1"/>
    <property type="molecule type" value="Genomic_DNA"/>
</dbReference>
<dbReference type="InterPro" id="IPR000644">
    <property type="entry name" value="CBS_dom"/>
</dbReference>
<keyword evidence="4 5" id="KW-0812">Transmembrane</keyword>
<dbReference type="InterPro" id="IPR046342">
    <property type="entry name" value="CBS_dom_sf"/>
</dbReference>
<protein>
    <submittedName>
        <fullName evidence="8">CBS domain-containing protein</fullName>
    </submittedName>
</protein>
<feature type="domain" description="CNNM transmembrane" evidence="7">
    <location>
        <begin position="1"/>
        <end position="202"/>
    </location>
</feature>
<evidence type="ECO:0000259" key="6">
    <source>
        <dbReference type="PROSITE" id="PS51371"/>
    </source>
</evidence>
<feature type="domain" description="CBS" evidence="6">
    <location>
        <begin position="221"/>
        <end position="284"/>
    </location>
</feature>
<dbReference type="OrthoDB" id="110231at2"/>
<keyword evidence="4 5" id="KW-0472">Membrane</keyword>
<organism evidence="8 9">
    <name type="scientific">Cryptosporangium arvum DSM 44712</name>
    <dbReference type="NCBI Taxonomy" id="927661"/>
    <lineage>
        <taxon>Bacteria</taxon>
        <taxon>Bacillati</taxon>
        <taxon>Actinomycetota</taxon>
        <taxon>Actinomycetes</taxon>
        <taxon>Cryptosporangiales</taxon>
        <taxon>Cryptosporangiaceae</taxon>
        <taxon>Cryptosporangium</taxon>
    </lineage>
</organism>
<keyword evidence="4 5" id="KW-1133">Transmembrane helix</keyword>
<keyword evidence="9" id="KW-1185">Reference proteome</keyword>
<feature type="transmembrane region" description="Helical" evidence="5">
    <location>
        <begin position="139"/>
        <end position="165"/>
    </location>
</feature>
<keyword evidence="3" id="KW-0129">CBS domain</keyword>
<evidence type="ECO:0000256" key="3">
    <source>
        <dbReference type="PROSITE-ProRule" id="PRU00703"/>
    </source>
</evidence>
<dbReference type="Gene3D" id="3.10.580.10">
    <property type="entry name" value="CBS-domain"/>
    <property type="match status" value="1"/>
</dbReference>
<dbReference type="InterPro" id="IPR051676">
    <property type="entry name" value="UPF0053_domain"/>
</dbReference>
<dbReference type="Pfam" id="PF00571">
    <property type="entry name" value="CBS"/>
    <property type="match status" value="1"/>
</dbReference>
<evidence type="ECO:0000256" key="1">
    <source>
        <dbReference type="ARBA" id="ARBA00004651"/>
    </source>
</evidence>
<evidence type="ECO:0000313" key="9">
    <source>
        <dbReference type="Proteomes" id="UP000021053"/>
    </source>
</evidence>
<sequence length="346" mass="36480">MSDWAGVLLTAFLLLANAFFVGAEFALISARRTTIEPRALAGSRAAKTTLRAMENVSLMMAGAQLGITICTLALGAIGEPAVAHLLERPFVAVGVPDDLLHPIAFALALALVVGLHVVVGEMVPKNIALAGPDRSAMLLAPPLVAIVTALKPVIFVLNAMANLILRLVKIQPKDEVSSTFTRDEVADLITESRRAGLLEPAEHTLLTRALTLDERTVRRVALPLASLVTVPRSATLEDVEDVAARTGFSRFPVVSATGVPVGYLHLKDVVIDTVTEGVPHTAPIPADIVRPLPTVDPGATLREGIAALRNSGAHLAQVEVDDGVALVALEDMLEELVGEIHDSAHT</sequence>
<dbReference type="Proteomes" id="UP000021053">
    <property type="component" value="Unassembled WGS sequence"/>
</dbReference>
<dbReference type="HOGENOM" id="CLU_015237_4_0_11"/>